<protein>
    <submittedName>
        <fullName evidence="1">Uncharacterized protein</fullName>
    </submittedName>
</protein>
<name>A0ABZ0CM02_BORAD</name>
<dbReference type="RefSeq" id="WP_316255724.1">
    <property type="nucleotide sequence ID" value="NZ_CP132460.1"/>
</dbReference>
<sequence length="50" mass="5805">MSVKIEFKNISFDFKNSLNIALISLKGFLKALNFMLLKVKEKDSHDCRTK</sequence>
<dbReference type="Proteomes" id="UP001305787">
    <property type="component" value="Plasmid lp54"/>
</dbReference>
<keyword evidence="1" id="KW-0614">Plasmid</keyword>
<evidence type="ECO:0000313" key="2">
    <source>
        <dbReference type="Proteomes" id="UP001305787"/>
    </source>
</evidence>
<proteinExistence type="predicted"/>
<dbReference type="EMBL" id="CP132460">
    <property type="protein sequence ID" value="WNY66366.1"/>
    <property type="molecule type" value="Genomic_DNA"/>
</dbReference>
<evidence type="ECO:0000313" key="1">
    <source>
        <dbReference type="EMBL" id="WNY66366.1"/>
    </source>
</evidence>
<geneLocation type="plasmid" evidence="1 2">
    <name>lp54</name>
</geneLocation>
<organism evidence="1 2">
    <name type="scientific">Borrelia andersonii</name>
    <name type="common">Borreliella andersonii</name>
    <dbReference type="NCBI Taxonomy" id="42109"/>
    <lineage>
        <taxon>Bacteria</taxon>
        <taxon>Pseudomonadati</taxon>
        <taxon>Spirochaetota</taxon>
        <taxon>Spirochaetia</taxon>
        <taxon>Spirochaetales</taxon>
        <taxon>Borreliaceae</taxon>
        <taxon>Borreliella</taxon>
    </lineage>
</organism>
<keyword evidence="2" id="KW-1185">Reference proteome</keyword>
<accession>A0ABZ0CM02</accession>
<reference evidence="1" key="1">
    <citation type="submission" date="2023-07" db="EMBL/GenBank/DDBJ databases">
        <title>Genome sequencing of multiple Borrelia sensu lato isolates.</title>
        <authorList>
            <person name="Mongodin E.F."/>
            <person name="Rudenko N."/>
            <person name="Fraser C.M."/>
            <person name="Schutzer S."/>
            <person name="Luft B."/>
            <person name="Morgan R."/>
            <person name="Chastens S."/>
            <person name="Qiu W."/>
        </authorList>
    </citation>
    <scope>NUCLEOTIDE SEQUENCE [LARGE SCALE GENOMIC DNA]</scope>
    <source>
        <strain evidence="1">21038</strain>
    </source>
</reference>
<gene>
    <name evidence="1" type="ORF">QIA45_04630</name>
</gene>